<evidence type="ECO:0000256" key="8">
    <source>
        <dbReference type="SAM" id="MobiDB-lite"/>
    </source>
</evidence>
<dbReference type="PANTHER" id="PTHR12965">
    <property type="entry name" value="VACUOLAR PROTEIN SORTING 54"/>
    <property type="match status" value="1"/>
</dbReference>
<comment type="caution">
    <text evidence="11">The sequence shown here is derived from an EMBL/GenBank/DDBJ whole genome shotgun (WGS) entry which is preliminary data.</text>
</comment>
<keyword evidence="6" id="KW-0333">Golgi apparatus</keyword>
<keyword evidence="4" id="KW-0813">Transport</keyword>
<keyword evidence="5" id="KW-0653">Protein transport</keyword>
<accession>A0A261Y3B2</accession>
<evidence type="ECO:0000256" key="6">
    <source>
        <dbReference type="ARBA" id="ARBA00023034"/>
    </source>
</evidence>
<comment type="similarity">
    <text evidence="2">Belongs to the VPS54 family.</text>
</comment>
<name>A0A261Y3B2_9FUNG</name>
<dbReference type="GO" id="GO:0042147">
    <property type="term" value="P:retrograde transport, endosome to Golgi"/>
    <property type="evidence" value="ECO:0007669"/>
    <property type="project" value="InterPro"/>
</dbReference>
<evidence type="ECO:0000256" key="4">
    <source>
        <dbReference type="ARBA" id="ARBA00022448"/>
    </source>
</evidence>
<feature type="region of interest" description="Disordered" evidence="8">
    <location>
        <begin position="172"/>
        <end position="233"/>
    </location>
</feature>
<dbReference type="GO" id="GO:0019905">
    <property type="term" value="F:syntaxin binding"/>
    <property type="evidence" value="ECO:0007669"/>
    <property type="project" value="TreeGrafter"/>
</dbReference>
<keyword evidence="7" id="KW-0175">Coiled coil</keyword>
<feature type="region of interest" description="Disordered" evidence="8">
    <location>
        <begin position="116"/>
        <end position="137"/>
    </location>
</feature>
<evidence type="ECO:0000256" key="3">
    <source>
        <dbReference type="ARBA" id="ARBA00017665"/>
    </source>
</evidence>
<keyword evidence="12" id="KW-1185">Reference proteome</keyword>
<dbReference type="GO" id="GO:0015031">
    <property type="term" value="P:protein transport"/>
    <property type="evidence" value="ECO:0007669"/>
    <property type="project" value="UniProtKB-KW"/>
</dbReference>
<evidence type="ECO:0000313" key="11">
    <source>
        <dbReference type="EMBL" id="OZJ05091.1"/>
    </source>
</evidence>
<reference evidence="11 12" key="1">
    <citation type="journal article" date="2017" name="Mycologia">
        <title>Bifiguratus adelaidae, gen. et sp. nov., a new member of Mucoromycotina in endophytic and soil-dwelling habitats.</title>
        <authorList>
            <person name="Torres-Cruz T.J."/>
            <person name="Billingsley Tobias T.L."/>
            <person name="Almatruk M."/>
            <person name="Hesse C."/>
            <person name="Kuske C.R."/>
            <person name="Desiro A."/>
            <person name="Benucci G.M."/>
            <person name="Bonito G."/>
            <person name="Stajich J.E."/>
            <person name="Dunlap C."/>
            <person name="Arnold A.E."/>
            <person name="Porras-Alfaro A."/>
        </authorList>
    </citation>
    <scope>NUCLEOTIDE SEQUENCE [LARGE SCALE GENOMIC DNA]</scope>
    <source>
        <strain evidence="11 12">AZ0501</strain>
    </source>
</reference>
<comment type="subcellular location">
    <subcellularLocation>
        <location evidence="1">Golgi apparatus</location>
        <location evidence="1">trans-Golgi network</location>
    </subcellularLocation>
</comment>
<feature type="domain" description="Vacuolar protein sorting-associated protein 54 C-terminal" evidence="9">
    <location>
        <begin position="837"/>
        <end position="967"/>
    </location>
</feature>
<evidence type="ECO:0000256" key="7">
    <source>
        <dbReference type="ARBA" id="ARBA00023054"/>
    </source>
</evidence>
<dbReference type="GO" id="GO:0006896">
    <property type="term" value="P:Golgi to vacuole transport"/>
    <property type="evidence" value="ECO:0007669"/>
    <property type="project" value="TreeGrafter"/>
</dbReference>
<feature type="compositionally biased region" description="Low complexity" evidence="8">
    <location>
        <begin position="209"/>
        <end position="225"/>
    </location>
</feature>
<evidence type="ECO:0000259" key="10">
    <source>
        <dbReference type="Pfam" id="PF10475"/>
    </source>
</evidence>
<evidence type="ECO:0000259" key="9">
    <source>
        <dbReference type="Pfam" id="PF07928"/>
    </source>
</evidence>
<feature type="compositionally biased region" description="Low complexity" evidence="8">
    <location>
        <begin position="1"/>
        <end position="37"/>
    </location>
</feature>
<sequence length="1086" mass="120502">MESGSVSPPKTSSGPTSTESLPLTTASPDAAFASASSEDIPQELPSRGHVRSPSLRHSRPTSIRASTTQRPWSKIYGSEHARRSSNFLNFSTLSEASVPWTTKDIGFNAISGVLNDPANRSSNIPRPTKNDIPPTPHVAIPRVRSSEFDAYIKHITPVFERYATNKNLRASATSLQEDGNESSLSRPLGGGSPEPQKQQVSGRNPYGVPTIPTSSLSDLSISTSHSKPDSEEDLPMIELVPSIFFEESFNLENPRTFDAVCEGADVVGDKNGTKAAETNTILQEKLSQYLDTVEVHLTREISKRSSSFFEALYNLQSLHQETVGCVAQIDSIRRRMKRLHQSQCKQGLEVVRLKRRQANVSALADAVASIKQIRSSVPMIQLMLGQRDYFGALFLIEESKVALEEGAFHSRSNGGYTTSDNADDESTKAVVSRRSPVDLSSVRVMLSFGPQLSDLQKNIAMMMEADLLTILMNDLETTVAKFAIKPAVQLLLVSSKAGLDDAVKAAPRDSQDQTNVMSDLSEKIIPLIAGLLKTQRMSVTLQLYRERLLVFVKEIARKQYPSYMDGLPDIDQTLDPNSVPPGTNLQSPIIRMFKSMSFDTFFDQVLSIYAVLLEVTREIALQHQVLVVIFEQLRKTSASEELIGQIGTDIGNNARIQKDVAQAESEDPDLPAEPSSDVAKENITAITNQFIVEAADILFTAVDATHVRCSKLIAIRTDQNAQLNHTDFYRLNHVSWTFIASGEEQCGKVCYGLRGALLNQAKAFLTNFHMEKLKQESSLIENEQWEFIEVPSDFQNIADRLIAQGTAKEFTNGTHEPANGDSRDKRDSSKFLVINGQSYWMVGCSLLLIKTLEEYVQCVSNLQSIGADVMHKLIEMLKMVNSRICQVILGAGAMRSAGLKNISAKHIALGSQSLGAIMALIPFIKRCFQQHMPEKQTVLLVDFDKVLNDFQEHQRELHAKLVSIMQDFLELNCKAFALIDWDKEPTPTKGASEYMERIVQQNVRLHKVLAKYLPSADTQAIMQEVSKVYVARLIEEIGEVKISTSDGKERLLLDMRFFGRRLAAYDGYKDIESKLESAVADLTVEQ</sequence>
<dbReference type="Gene3D" id="1.20.1280.130">
    <property type="match status" value="1"/>
</dbReference>
<protein>
    <recommendedName>
        <fullName evidence="3">Vacuolar protein sorting-associated protein 54</fullName>
    </recommendedName>
</protein>
<feature type="region of interest" description="Disordered" evidence="8">
    <location>
        <begin position="1"/>
        <end position="71"/>
    </location>
</feature>
<dbReference type="AlphaFoldDB" id="A0A261Y3B2"/>
<dbReference type="OrthoDB" id="10259024at2759"/>
<dbReference type="EMBL" id="MVBO01000022">
    <property type="protein sequence ID" value="OZJ05091.1"/>
    <property type="molecule type" value="Genomic_DNA"/>
</dbReference>
<dbReference type="Proteomes" id="UP000242875">
    <property type="component" value="Unassembled WGS sequence"/>
</dbReference>
<organism evidence="11 12">
    <name type="scientific">Bifiguratus adelaidae</name>
    <dbReference type="NCBI Taxonomy" id="1938954"/>
    <lineage>
        <taxon>Eukaryota</taxon>
        <taxon>Fungi</taxon>
        <taxon>Fungi incertae sedis</taxon>
        <taxon>Mucoromycota</taxon>
        <taxon>Mucoromycotina</taxon>
        <taxon>Endogonomycetes</taxon>
        <taxon>Endogonales</taxon>
        <taxon>Endogonales incertae sedis</taxon>
        <taxon>Bifiguratus</taxon>
    </lineage>
</organism>
<proteinExistence type="inferred from homology"/>
<dbReference type="GO" id="GO:0000938">
    <property type="term" value="C:GARP complex"/>
    <property type="evidence" value="ECO:0007669"/>
    <property type="project" value="InterPro"/>
</dbReference>
<evidence type="ECO:0000256" key="5">
    <source>
        <dbReference type="ARBA" id="ARBA00022927"/>
    </source>
</evidence>
<feature type="compositionally biased region" description="Polar residues" evidence="8">
    <location>
        <begin position="60"/>
        <end position="71"/>
    </location>
</feature>
<dbReference type="PANTHER" id="PTHR12965:SF0">
    <property type="entry name" value="VACUOLAR PROTEIN SORTING-ASSOCIATED PROTEIN 54"/>
    <property type="match status" value="1"/>
</dbReference>
<dbReference type="Pfam" id="PF07928">
    <property type="entry name" value="Vps54"/>
    <property type="match status" value="1"/>
</dbReference>
<dbReference type="Pfam" id="PF10475">
    <property type="entry name" value="Vps54_N"/>
    <property type="match status" value="1"/>
</dbReference>
<dbReference type="InterPro" id="IPR039745">
    <property type="entry name" value="Vps54"/>
</dbReference>
<dbReference type="InterPro" id="IPR012501">
    <property type="entry name" value="Vps54_C"/>
</dbReference>
<evidence type="ECO:0000256" key="1">
    <source>
        <dbReference type="ARBA" id="ARBA00004601"/>
    </source>
</evidence>
<gene>
    <name evidence="11" type="ORF">BZG36_01372</name>
</gene>
<dbReference type="GO" id="GO:0005829">
    <property type="term" value="C:cytosol"/>
    <property type="evidence" value="ECO:0007669"/>
    <property type="project" value="GOC"/>
</dbReference>
<evidence type="ECO:0000313" key="12">
    <source>
        <dbReference type="Proteomes" id="UP000242875"/>
    </source>
</evidence>
<dbReference type="InterPro" id="IPR019515">
    <property type="entry name" value="VPS54_N"/>
</dbReference>
<dbReference type="Gene3D" id="6.10.250.860">
    <property type="match status" value="1"/>
</dbReference>
<evidence type="ECO:0000256" key="2">
    <source>
        <dbReference type="ARBA" id="ARBA00009150"/>
    </source>
</evidence>
<feature type="compositionally biased region" description="Basic residues" evidence="8">
    <location>
        <begin position="48"/>
        <end position="59"/>
    </location>
</feature>
<feature type="domain" description="Vacuolar protein sorting-associated protein 54 N-terminal" evidence="10">
    <location>
        <begin position="283"/>
        <end position="404"/>
    </location>
</feature>